<dbReference type="Proteomes" id="UP001183643">
    <property type="component" value="Unassembled WGS sequence"/>
</dbReference>
<feature type="transmembrane region" description="Helical" evidence="1">
    <location>
        <begin position="16"/>
        <end position="35"/>
    </location>
</feature>
<name>A0AAE3YKK8_9ACTN</name>
<organism evidence="2 3">
    <name type="scientific">Catenuloplanes atrovinosus</name>
    <dbReference type="NCBI Taxonomy" id="137266"/>
    <lineage>
        <taxon>Bacteria</taxon>
        <taxon>Bacillati</taxon>
        <taxon>Actinomycetota</taxon>
        <taxon>Actinomycetes</taxon>
        <taxon>Micromonosporales</taxon>
        <taxon>Micromonosporaceae</taxon>
        <taxon>Catenuloplanes</taxon>
    </lineage>
</organism>
<proteinExistence type="predicted"/>
<sequence>MDSPDAVTRGPRAGRIAVVAVLALLVLAVLTGRWLSPNLLLGTRTTELSCRDGLCVEQVRRGETLILAPYDRIRVGVRGGARAYVADNPFGDSPLTVEWAGGGVRITDGTATLSWDAAVLARLGD</sequence>
<dbReference type="RefSeq" id="WP_310366622.1">
    <property type="nucleotide sequence ID" value="NZ_JAVDYB010000001.1"/>
</dbReference>
<keyword evidence="1" id="KW-0472">Membrane</keyword>
<evidence type="ECO:0000256" key="1">
    <source>
        <dbReference type="SAM" id="Phobius"/>
    </source>
</evidence>
<reference evidence="2" key="1">
    <citation type="submission" date="2023-07" db="EMBL/GenBank/DDBJ databases">
        <title>Sequencing the genomes of 1000 actinobacteria strains.</title>
        <authorList>
            <person name="Klenk H.-P."/>
        </authorList>
    </citation>
    <scope>NUCLEOTIDE SEQUENCE</scope>
    <source>
        <strain evidence="2">DSM 44707</strain>
    </source>
</reference>
<gene>
    <name evidence="2" type="ORF">J2S41_002321</name>
</gene>
<accession>A0AAE3YKK8</accession>
<keyword evidence="1" id="KW-1133">Transmembrane helix</keyword>
<dbReference type="AlphaFoldDB" id="A0AAE3YKK8"/>
<evidence type="ECO:0000313" key="2">
    <source>
        <dbReference type="EMBL" id="MDR7275543.1"/>
    </source>
</evidence>
<protein>
    <submittedName>
        <fullName evidence="2">Uncharacterized protein</fullName>
    </submittedName>
</protein>
<dbReference type="EMBL" id="JAVDYB010000001">
    <property type="protein sequence ID" value="MDR7275543.1"/>
    <property type="molecule type" value="Genomic_DNA"/>
</dbReference>
<keyword evidence="3" id="KW-1185">Reference proteome</keyword>
<evidence type="ECO:0000313" key="3">
    <source>
        <dbReference type="Proteomes" id="UP001183643"/>
    </source>
</evidence>
<comment type="caution">
    <text evidence="2">The sequence shown here is derived from an EMBL/GenBank/DDBJ whole genome shotgun (WGS) entry which is preliminary data.</text>
</comment>
<keyword evidence="1" id="KW-0812">Transmembrane</keyword>